<dbReference type="EMBL" id="SNXW01000004">
    <property type="protein sequence ID" value="TDP83804.1"/>
    <property type="molecule type" value="Genomic_DNA"/>
</dbReference>
<reference evidence="1 2" key="1">
    <citation type="submission" date="2019-03" db="EMBL/GenBank/DDBJ databases">
        <title>Genomic Encyclopedia of Type Strains, Phase IV (KMG-IV): sequencing the most valuable type-strain genomes for metagenomic binning, comparative biology and taxonomic classification.</title>
        <authorList>
            <person name="Goeker M."/>
        </authorList>
    </citation>
    <scope>NUCLEOTIDE SEQUENCE [LARGE SCALE GENOMIC DNA]</scope>
    <source>
        <strain evidence="1 2">DSM 11901</strain>
    </source>
</reference>
<dbReference type="InterPro" id="IPR021710">
    <property type="entry name" value="DUF3293"/>
</dbReference>
<proteinExistence type="predicted"/>
<comment type="caution">
    <text evidence="1">The sequence shown here is derived from an EMBL/GenBank/DDBJ whole genome shotgun (WGS) entry which is preliminary data.</text>
</comment>
<evidence type="ECO:0000313" key="1">
    <source>
        <dbReference type="EMBL" id="TDP83804.1"/>
    </source>
</evidence>
<dbReference type="AlphaFoldDB" id="A0A4R6RCK2"/>
<name>A0A4R6RCK2_9BURK</name>
<sequence length="289" mass="32206">MSKKQKSSPWDGWDYMLSIMGESVTLDIRWPIIDVSQTSVTLNTPAGALTFAKGNWPGGSSAVLVDVEEVDEFIEHLSTFFTDTPEPVIRQLHTAVALIRREDAKKEAIDRPFNPLASYNANPRPASAARQAMTTASTFILFDRPTALNPELVNAYLETDYKVFASEGDTQERTFTMRVGQACEPLAHLFQERGIQCAAFVTAYNPYSAAHEDQDNETRQASLLQTLDQHKVVYRLGEGRHPLGRWSAEPSVLALNLPLDASKRLGMRFRQNAVLWCGADAIPHLVLLM</sequence>
<dbReference type="Proteomes" id="UP000294593">
    <property type="component" value="Unassembled WGS sequence"/>
</dbReference>
<dbReference type="Pfam" id="PF11697">
    <property type="entry name" value="DUF3293"/>
    <property type="match status" value="1"/>
</dbReference>
<accession>A0A4R6RCK2</accession>
<protein>
    <submittedName>
        <fullName evidence="1">Uncharacterized protein DUF3293</fullName>
    </submittedName>
</protein>
<keyword evidence="2" id="KW-1185">Reference proteome</keyword>
<evidence type="ECO:0000313" key="2">
    <source>
        <dbReference type="Proteomes" id="UP000294593"/>
    </source>
</evidence>
<gene>
    <name evidence="1" type="ORF">EV672_104185</name>
</gene>
<dbReference type="OrthoDB" id="8548211at2"/>
<organism evidence="1 2">
    <name type="scientific">Aquabacterium commune</name>
    <dbReference type="NCBI Taxonomy" id="70586"/>
    <lineage>
        <taxon>Bacteria</taxon>
        <taxon>Pseudomonadati</taxon>
        <taxon>Pseudomonadota</taxon>
        <taxon>Betaproteobacteria</taxon>
        <taxon>Burkholderiales</taxon>
        <taxon>Aquabacterium</taxon>
    </lineage>
</organism>